<protein>
    <submittedName>
        <fullName evidence="2">Uncharacterized protein</fullName>
    </submittedName>
</protein>
<proteinExistence type="predicted"/>
<reference evidence="2 3" key="1">
    <citation type="submission" date="2020-01" db="EMBL/GenBank/DDBJ databases">
        <title>Genomes of bacteria type strains.</title>
        <authorList>
            <person name="Chen J."/>
            <person name="Zhu S."/>
            <person name="Yang J."/>
        </authorList>
    </citation>
    <scope>NUCLEOTIDE SEQUENCE [LARGE SCALE GENOMIC DNA]</scope>
    <source>
        <strain evidence="2 3">DSM 16655</strain>
    </source>
</reference>
<gene>
    <name evidence="2" type="ORF">GTW23_23020</name>
</gene>
<sequence length="70" mass="7334">MTILGEVFKELLKMFVADLRLTLAVLGGVALVAILMERGVLGAISGGLALAAGCVLVLGEAVLREARRRK</sequence>
<dbReference type="Proteomes" id="UP001320715">
    <property type="component" value="Unassembled WGS sequence"/>
</dbReference>
<keyword evidence="1" id="KW-0812">Transmembrane</keyword>
<evidence type="ECO:0000313" key="2">
    <source>
        <dbReference type="EMBL" id="MCO6411062.1"/>
    </source>
</evidence>
<keyword evidence="1" id="KW-1133">Transmembrane helix</keyword>
<name>A0ABT1CXX4_9HYPH</name>
<feature type="transmembrane region" description="Helical" evidence="1">
    <location>
        <begin position="12"/>
        <end position="34"/>
    </location>
</feature>
<comment type="caution">
    <text evidence="2">The sequence shown here is derived from an EMBL/GenBank/DDBJ whole genome shotgun (WGS) entry which is preliminary data.</text>
</comment>
<keyword evidence="3" id="KW-1185">Reference proteome</keyword>
<organism evidence="2 3">
    <name type="scientific">Hoeflea alexandrii</name>
    <dbReference type="NCBI Taxonomy" id="288436"/>
    <lineage>
        <taxon>Bacteria</taxon>
        <taxon>Pseudomonadati</taxon>
        <taxon>Pseudomonadota</taxon>
        <taxon>Alphaproteobacteria</taxon>
        <taxon>Hyphomicrobiales</taxon>
        <taxon>Rhizobiaceae</taxon>
        <taxon>Hoeflea</taxon>
    </lineage>
</organism>
<dbReference type="RefSeq" id="WP_252917701.1">
    <property type="nucleotide sequence ID" value="NZ_JAAAML010000007.1"/>
</dbReference>
<evidence type="ECO:0000256" key="1">
    <source>
        <dbReference type="SAM" id="Phobius"/>
    </source>
</evidence>
<keyword evidence="1" id="KW-0472">Membrane</keyword>
<dbReference type="EMBL" id="JAAAML010000007">
    <property type="protein sequence ID" value="MCO6411062.1"/>
    <property type="molecule type" value="Genomic_DNA"/>
</dbReference>
<evidence type="ECO:0000313" key="3">
    <source>
        <dbReference type="Proteomes" id="UP001320715"/>
    </source>
</evidence>
<feature type="transmembrane region" description="Helical" evidence="1">
    <location>
        <begin position="40"/>
        <end position="63"/>
    </location>
</feature>
<accession>A0ABT1CXX4</accession>